<evidence type="ECO:0000256" key="5">
    <source>
        <dbReference type="ARBA" id="ARBA00022679"/>
    </source>
</evidence>
<evidence type="ECO:0000256" key="6">
    <source>
        <dbReference type="ARBA" id="ARBA00022692"/>
    </source>
</evidence>
<dbReference type="SMART" id="SM00387">
    <property type="entry name" value="HATPase_c"/>
    <property type="match status" value="1"/>
</dbReference>
<evidence type="ECO:0000256" key="11">
    <source>
        <dbReference type="ARBA" id="ARBA00023012"/>
    </source>
</evidence>
<dbReference type="Gene3D" id="3.30.565.10">
    <property type="entry name" value="Histidine kinase-like ATPase, C-terminal domain"/>
    <property type="match status" value="1"/>
</dbReference>
<keyword evidence="11" id="KW-0902">Two-component regulatory system</keyword>
<dbReference type="GO" id="GO:0005737">
    <property type="term" value="C:cytoplasm"/>
    <property type="evidence" value="ECO:0007669"/>
    <property type="project" value="UniProtKB-ARBA"/>
</dbReference>
<feature type="transmembrane region" description="Helical" evidence="13">
    <location>
        <begin position="479"/>
        <end position="502"/>
    </location>
</feature>
<comment type="catalytic activity">
    <reaction evidence="1">
        <text>ATP + protein L-histidine = ADP + protein N-phospho-L-histidine.</text>
        <dbReference type="EC" id="2.7.13.3"/>
    </reaction>
</comment>
<sequence>MIDSRPNPDQLLAQIKREQIGSGRGRLKIFFGATAGVGKTYAMLSAAHQQEKDKNVLIGIVETHGRKETLALVEGLKILPLKEVEYKGRQLKEFDLDQALLEKPDLILMDELAHSNVPGSRHPKRWQDVDDLLSAGIDVYSTINVQHLETLNDVVGGITGVRVWETVPDHVFDSADEVVLVDLPPDELLQRLKDGKVYLPQQAERASQNFFRKGNLIALRELALRRSADRLDHEVLKYRKDNAVSNVWQTRESILACIGPGDESEKVVRSAARIAGQLQVPWHAVYVETPALQRLPKKNRERVLKVIALAEEMGARAVTIGGHDAAETVATYAREQNLSRLVVGSSVKNNWYFWQTTFLDAVARHAPDLDLMKIARGSASRKTTEEVYDNETWLTQLRAPWHSFALSLLICGLTGLIAAPLNSLIELPNIAMFFLLAVVLVSVKYGLGPSLMASLVNVLVFDYFFVPPRFSFAVSDVQYVFTFIVMFVVGLITAKLTTGLTYQAKIANRREQRVKSLYEMSRDLSGALVREKVAEISQHFAAVEFKARSKLLLADDDNQLEHVSSVMPDDIGLDMSIAQWAFDHDKEAGNGTDSLPGVPLLYIPLRAPMRTRGVLVIDSPSTTRLRSPEQRRLLDTFARLLAISIERIHYVTVAQQSSIQVESERLRNSLLSAISHDLRTPLTALVGLADALEMLDAPLSDEQRQITAILREKALKMSSQVGNLLDMARLQSGAVRLNQQWLPIEEVIGTSIKAAEPMSEGRRVSVDLPADFPLLKLDPVLMERVFVNLLENAYKYTGKTSKVSIGGAVISPNQVEVWVQDDGPGLPAGKEEAIFRKFERGQKESAIVGVGLGLTICRAIIEAHNGKIRGETTKQGGARFSFILPIGRPPKVDLMDHDH</sequence>
<dbReference type="OrthoDB" id="9806130at2"/>
<protein>
    <recommendedName>
        <fullName evidence="3">histidine kinase</fullName>
        <ecNumber evidence="3">2.7.13.3</ecNumber>
    </recommendedName>
</protein>
<dbReference type="PANTHER" id="PTHR45569:SF1">
    <property type="entry name" value="SENSOR PROTEIN KDPD"/>
    <property type="match status" value="1"/>
</dbReference>
<evidence type="ECO:0000256" key="12">
    <source>
        <dbReference type="ARBA" id="ARBA00023136"/>
    </source>
</evidence>
<dbReference type="InterPro" id="IPR003661">
    <property type="entry name" value="HisK_dim/P_dom"/>
</dbReference>
<dbReference type="RefSeq" id="WP_106226756.1">
    <property type="nucleotide sequence ID" value="NZ_PVTV01000011.1"/>
</dbReference>
<dbReference type="Pfam" id="PF13493">
    <property type="entry name" value="DUF4118"/>
    <property type="match status" value="1"/>
</dbReference>
<dbReference type="Pfam" id="PF13492">
    <property type="entry name" value="GAF_3"/>
    <property type="match status" value="1"/>
</dbReference>
<dbReference type="InterPro" id="IPR003852">
    <property type="entry name" value="Sig_transdc_His_kinase_KdpD_N"/>
</dbReference>
<dbReference type="Gene3D" id="1.10.287.130">
    <property type="match status" value="1"/>
</dbReference>
<keyword evidence="6 13" id="KW-0812">Transmembrane</keyword>
<dbReference type="Gene3D" id="3.40.50.300">
    <property type="entry name" value="P-loop containing nucleotide triphosphate hydrolases"/>
    <property type="match status" value="1"/>
</dbReference>
<dbReference type="EMBL" id="PVTV01000011">
    <property type="protein sequence ID" value="PRY99460.1"/>
    <property type="molecule type" value="Genomic_DNA"/>
</dbReference>
<comment type="subcellular location">
    <subcellularLocation>
        <location evidence="2">Membrane</location>
        <topology evidence="2">Multi-pass membrane protein</topology>
    </subcellularLocation>
</comment>
<keyword evidence="8 15" id="KW-0418">Kinase</keyword>
<keyword evidence="12 13" id="KW-0472">Membrane</keyword>
<dbReference type="GO" id="GO:0000155">
    <property type="term" value="F:phosphorelay sensor kinase activity"/>
    <property type="evidence" value="ECO:0007669"/>
    <property type="project" value="InterPro"/>
</dbReference>
<keyword evidence="10 13" id="KW-1133">Transmembrane helix</keyword>
<dbReference type="GO" id="GO:0005886">
    <property type="term" value="C:plasma membrane"/>
    <property type="evidence" value="ECO:0007669"/>
    <property type="project" value="TreeGrafter"/>
</dbReference>
<evidence type="ECO:0000256" key="10">
    <source>
        <dbReference type="ARBA" id="ARBA00022989"/>
    </source>
</evidence>
<dbReference type="Gene3D" id="3.30.450.40">
    <property type="match status" value="1"/>
</dbReference>
<dbReference type="InterPro" id="IPR003018">
    <property type="entry name" value="GAF"/>
</dbReference>
<dbReference type="InterPro" id="IPR005467">
    <property type="entry name" value="His_kinase_dom"/>
</dbReference>
<gene>
    <name evidence="15" type="ORF">BCM14_0906</name>
</gene>
<evidence type="ECO:0000256" key="8">
    <source>
        <dbReference type="ARBA" id="ARBA00022777"/>
    </source>
</evidence>
<keyword evidence="9" id="KW-0067">ATP-binding</keyword>
<dbReference type="Gene3D" id="3.40.50.620">
    <property type="entry name" value="HUPs"/>
    <property type="match status" value="1"/>
</dbReference>
<dbReference type="AlphaFoldDB" id="A0A2T0XKP3"/>
<dbReference type="CDD" id="cd00082">
    <property type="entry name" value="HisKA"/>
    <property type="match status" value="1"/>
</dbReference>
<evidence type="ECO:0000256" key="1">
    <source>
        <dbReference type="ARBA" id="ARBA00000085"/>
    </source>
</evidence>
<evidence type="ECO:0000259" key="14">
    <source>
        <dbReference type="PROSITE" id="PS50109"/>
    </source>
</evidence>
<feature type="transmembrane region" description="Helical" evidence="13">
    <location>
        <begin position="433"/>
        <end position="459"/>
    </location>
</feature>
<dbReference type="PRINTS" id="PR00344">
    <property type="entry name" value="BCTRLSENSOR"/>
</dbReference>
<keyword evidence="7" id="KW-0547">Nucleotide-binding</keyword>
<dbReference type="SUPFAM" id="SSF47384">
    <property type="entry name" value="Homodimeric domain of signal transducing histidine kinase"/>
    <property type="match status" value="1"/>
</dbReference>
<evidence type="ECO:0000256" key="9">
    <source>
        <dbReference type="ARBA" id="ARBA00022840"/>
    </source>
</evidence>
<evidence type="ECO:0000256" key="3">
    <source>
        <dbReference type="ARBA" id="ARBA00012438"/>
    </source>
</evidence>
<dbReference type="InterPro" id="IPR027417">
    <property type="entry name" value="P-loop_NTPase"/>
</dbReference>
<reference evidence="15 16" key="1">
    <citation type="submission" date="2018-03" db="EMBL/GenBank/DDBJ databases">
        <title>Genomic Encyclopedia of Type Strains, Phase III (KMG-III): the genomes of soil and plant-associated and newly described type strains.</title>
        <authorList>
            <person name="Whitman W."/>
        </authorList>
    </citation>
    <scope>NUCLEOTIDE SEQUENCE [LARGE SCALE GENOMIC DNA]</scope>
    <source>
        <strain evidence="15 16">MWH-P2sevCIIIb</strain>
    </source>
</reference>
<dbReference type="Proteomes" id="UP000238308">
    <property type="component" value="Unassembled WGS sequence"/>
</dbReference>
<comment type="caution">
    <text evidence="15">The sequence shown here is derived from an EMBL/GenBank/DDBJ whole genome shotgun (WGS) entry which is preliminary data.</text>
</comment>
<proteinExistence type="predicted"/>
<evidence type="ECO:0000256" key="7">
    <source>
        <dbReference type="ARBA" id="ARBA00022741"/>
    </source>
</evidence>
<dbReference type="InterPro" id="IPR025201">
    <property type="entry name" value="KdpD_TM"/>
</dbReference>
<dbReference type="Pfam" id="PF02702">
    <property type="entry name" value="KdpD"/>
    <property type="match status" value="1"/>
</dbReference>
<keyword evidence="16" id="KW-1185">Reference proteome</keyword>
<dbReference type="CDD" id="cd00075">
    <property type="entry name" value="HATPase"/>
    <property type="match status" value="1"/>
</dbReference>
<evidence type="ECO:0000256" key="2">
    <source>
        <dbReference type="ARBA" id="ARBA00004141"/>
    </source>
</evidence>
<dbReference type="SMART" id="SM00388">
    <property type="entry name" value="HisKA"/>
    <property type="match status" value="1"/>
</dbReference>
<evidence type="ECO:0000256" key="4">
    <source>
        <dbReference type="ARBA" id="ARBA00022553"/>
    </source>
</evidence>
<dbReference type="GO" id="GO:0005524">
    <property type="term" value="F:ATP binding"/>
    <property type="evidence" value="ECO:0007669"/>
    <property type="project" value="UniProtKB-KW"/>
</dbReference>
<evidence type="ECO:0000313" key="15">
    <source>
        <dbReference type="EMBL" id="PRY99460.1"/>
    </source>
</evidence>
<dbReference type="CDD" id="cd01987">
    <property type="entry name" value="USP_KdpD-like"/>
    <property type="match status" value="1"/>
</dbReference>
<dbReference type="SUPFAM" id="SSF55874">
    <property type="entry name" value="ATPase domain of HSP90 chaperone/DNA topoisomerase II/histidine kinase"/>
    <property type="match status" value="1"/>
</dbReference>
<organism evidence="15 16">
    <name type="scientific">Jezberella montanilacus</name>
    <dbReference type="NCBI Taxonomy" id="323426"/>
    <lineage>
        <taxon>Bacteria</taxon>
        <taxon>Pseudomonadati</taxon>
        <taxon>Pseudomonadota</taxon>
        <taxon>Betaproteobacteria</taxon>
        <taxon>Burkholderiales</taxon>
        <taxon>Alcaligenaceae</taxon>
        <taxon>Jezberella</taxon>
    </lineage>
</organism>
<dbReference type="InterPro" id="IPR014729">
    <property type="entry name" value="Rossmann-like_a/b/a_fold"/>
</dbReference>
<dbReference type="Pfam" id="PF00512">
    <property type="entry name" value="HisKA"/>
    <property type="match status" value="1"/>
</dbReference>
<dbReference type="InterPro" id="IPR038318">
    <property type="entry name" value="KdpD_sf"/>
</dbReference>
<evidence type="ECO:0000256" key="13">
    <source>
        <dbReference type="SAM" id="Phobius"/>
    </source>
</evidence>
<evidence type="ECO:0000313" key="16">
    <source>
        <dbReference type="Proteomes" id="UP000238308"/>
    </source>
</evidence>
<dbReference type="FunFam" id="3.40.50.300:FF:000483">
    <property type="entry name" value="Sensor histidine kinase KdpD"/>
    <property type="match status" value="1"/>
</dbReference>
<dbReference type="InterPro" id="IPR036890">
    <property type="entry name" value="HATPase_C_sf"/>
</dbReference>
<keyword evidence="5" id="KW-0808">Transferase</keyword>
<feature type="transmembrane region" description="Helical" evidence="13">
    <location>
        <begin position="401"/>
        <end position="421"/>
    </location>
</feature>
<dbReference type="InterPro" id="IPR004358">
    <property type="entry name" value="Sig_transdc_His_kin-like_C"/>
</dbReference>
<dbReference type="Gene3D" id="1.20.120.620">
    <property type="entry name" value="Backbone structure of the membrane domain of e. Coli histidine kinase receptor kdpd"/>
    <property type="match status" value="1"/>
</dbReference>
<dbReference type="PROSITE" id="PS50109">
    <property type="entry name" value="HIS_KIN"/>
    <property type="match status" value="1"/>
</dbReference>
<dbReference type="InterPro" id="IPR036097">
    <property type="entry name" value="HisK_dim/P_sf"/>
</dbReference>
<keyword evidence="4" id="KW-0597">Phosphoprotein</keyword>
<dbReference type="SUPFAM" id="SSF55781">
    <property type="entry name" value="GAF domain-like"/>
    <property type="match status" value="1"/>
</dbReference>
<dbReference type="InterPro" id="IPR029016">
    <property type="entry name" value="GAF-like_dom_sf"/>
</dbReference>
<dbReference type="InterPro" id="IPR003594">
    <property type="entry name" value="HATPase_dom"/>
</dbReference>
<dbReference type="PANTHER" id="PTHR45569">
    <property type="entry name" value="SENSOR PROTEIN KDPD"/>
    <property type="match status" value="1"/>
</dbReference>
<dbReference type="SUPFAM" id="SSF52402">
    <property type="entry name" value="Adenine nucleotide alpha hydrolases-like"/>
    <property type="match status" value="1"/>
</dbReference>
<feature type="domain" description="Histidine kinase" evidence="14">
    <location>
        <begin position="673"/>
        <end position="888"/>
    </location>
</feature>
<accession>A0A2T0XKP3</accession>
<name>A0A2T0XKP3_9BURK</name>
<dbReference type="InterPro" id="IPR052023">
    <property type="entry name" value="Histidine_kinase_KdpD"/>
</dbReference>
<dbReference type="EC" id="2.7.13.3" evidence="3"/>
<dbReference type="Pfam" id="PF02518">
    <property type="entry name" value="HATPase_c"/>
    <property type="match status" value="1"/>
</dbReference>